<dbReference type="AlphaFoldDB" id="A0A9X1L8K7"/>
<keyword evidence="3" id="KW-1185">Reference proteome</keyword>
<gene>
    <name evidence="2" type="ORF">LHA35_12770</name>
</gene>
<reference evidence="2" key="1">
    <citation type="submission" date="2021-10" db="EMBL/GenBank/DDBJ databases">
        <title>Roseicella aerolatum sp. nov., isolated from aerosols of e-waste dismantling site.</title>
        <authorList>
            <person name="Qin T."/>
        </authorList>
    </citation>
    <scope>NUCLEOTIDE SEQUENCE</scope>
    <source>
        <strain evidence="2">GB24</strain>
    </source>
</reference>
<name>A0A9X1L8K7_9PROT</name>
<protein>
    <submittedName>
        <fullName evidence="2">Uncharacterized protein</fullName>
    </submittedName>
</protein>
<proteinExistence type="predicted"/>
<feature type="compositionally biased region" description="Low complexity" evidence="1">
    <location>
        <begin position="336"/>
        <end position="348"/>
    </location>
</feature>
<feature type="region of interest" description="Disordered" evidence="1">
    <location>
        <begin position="204"/>
        <end position="355"/>
    </location>
</feature>
<feature type="compositionally biased region" description="Low complexity" evidence="1">
    <location>
        <begin position="204"/>
        <end position="235"/>
    </location>
</feature>
<comment type="caution">
    <text evidence="2">The sequence shown here is derived from an EMBL/GenBank/DDBJ whole genome shotgun (WGS) entry which is preliminary data.</text>
</comment>
<evidence type="ECO:0000313" key="3">
    <source>
        <dbReference type="Proteomes" id="UP001139311"/>
    </source>
</evidence>
<dbReference type="EMBL" id="JAJAQI010000017">
    <property type="protein sequence ID" value="MCB4822609.1"/>
    <property type="molecule type" value="Genomic_DNA"/>
</dbReference>
<dbReference type="Proteomes" id="UP001139311">
    <property type="component" value="Unassembled WGS sequence"/>
</dbReference>
<feature type="compositionally biased region" description="Pro residues" evidence="1">
    <location>
        <begin position="310"/>
        <end position="321"/>
    </location>
</feature>
<feature type="compositionally biased region" description="Pro residues" evidence="1">
    <location>
        <begin position="259"/>
        <end position="272"/>
    </location>
</feature>
<sequence length="386" mass="38098">MPPAGEAGPPPRPSRVGRHRPVGWRCLQTTAIGGPAERRLRVNAVLLHPAHGIALIDLAPRSTPRAVATLRRSLAGQGLRACAGPEIPIVYLCVTPEELRSLPHLLRAAIIRQAEAAGRPDRRWVAEVEAALAALDRGTADAAPPGTGGRVLLLAALAAGGLFAALLGDALWAPRPPAPGLAGPAPAPFATALAPPVVIPAESGAAAVPPAPDAASPADPGAPGSPHAPHPSSLAPAPPPDTALAAVPSFGGATILRWPQPPDAPVPQPGPLPDAGATAPAGPVAPSGAAAMPDEAPATAPDTAGAPGRSPGPPAAGPAPPHLAAIAPEAAPPEPATAGRQRPSAAAPARPPASPRCGLLLARLQLGERPSDADRALLRSACAPAS</sequence>
<feature type="region of interest" description="Disordered" evidence="1">
    <location>
        <begin position="1"/>
        <end position="20"/>
    </location>
</feature>
<evidence type="ECO:0000313" key="2">
    <source>
        <dbReference type="EMBL" id="MCB4822609.1"/>
    </source>
</evidence>
<evidence type="ECO:0000256" key="1">
    <source>
        <dbReference type="SAM" id="MobiDB-lite"/>
    </source>
</evidence>
<organism evidence="2 3">
    <name type="scientific">Roseicella aerolata</name>
    <dbReference type="NCBI Taxonomy" id="2883479"/>
    <lineage>
        <taxon>Bacteria</taxon>
        <taxon>Pseudomonadati</taxon>
        <taxon>Pseudomonadota</taxon>
        <taxon>Alphaproteobacteria</taxon>
        <taxon>Acetobacterales</taxon>
        <taxon>Roseomonadaceae</taxon>
        <taxon>Roseicella</taxon>
    </lineage>
</organism>
<dbReference type="RefSeq" id="WP_226608657.1">
    <property type="nucleotide sequence ID" value="NZ_JAJAQI010000017.1"/>
</dbReference>
<feature type="compositionally biased region" description="Low complexity" evidence="1">
    <location>
        <begin position="273"/>
        <end position="309"/>
    </location>
</feature>
<feature type="compositionally biased region" description="Pro residues" evidence="1">
    <location>
        <begin position="1"/>
        <end position="13"/>
    </location>
</feature>
<accession>A0A9X1L8K7</accession>